<dbReference type="EMBL" id="DSTK01000039">
    <property type="protein sequence ID" value="HFK98436.1"/>
    <property type="molecule type" value="Genomic_DNA"/>
</dbReference>
<dbReference type="InterPro" id="IPR006531">
    <property type="entry name" value="Gp5/Vgr_OB"/>
</dbReference>
<evidence type="ECO:0000259" key="1">
    <source>
        <dbReference type="Pfam" id="PF04717"/>
    </source>
</evidence>
<proteinExistence type="predicted"/>
<organism evidence="2">
    <name type="scientific">Desulfacinum infernum</name>
    <dbReference type="NCBI Taxonomy" id="35837"/>
    <lineage>
        <taxon>Bacteria</taxon>
        <taxon>Pseudomonadati</taxon>
        <taxon>Thermodesulfobacteriota</taxon>
        <taxon>Syntrophobacteria</taxon>
        <taxon>Syntrophobacterales</taxon>
        <taxon>Syntrophobacteraceae</taxon>
        <taxon>Desulfacinum</taxon>
    </lineage>
</organism>
<dbReference type="Gene3D" id="2.40.50.230">
    <property type="entry name" value="Gp5 N-terminal domain"/>
    <property type="match status" value="1"/>
</dbReference>
<sequence>MDGSLGWKPSLWLQSHLAHVTSVDDPEGRNRVQVRLLSFDGFDHQNGPVWARVAVPFAGPNRGAFFLPDVGDEVVVTFIGGDPRYPVVVGSMWNGAATAPETLGAPGDTVDRWTLVGKAGTRIAIEEPASGRPTVRLTTPGGVEAELTDNGGGTITCRAAGNTITVDPSGVSVQAPSLVSVEASQVRIAAGMVQVDTAMASFSGVVQCNTLITTTVVASTYTPGAGNVW</sequence>
<dbReference type="AlphaFoldDB" id="A0A832EEI1"/>
<evidence type="ECO:0000313" key="2">
    <source>
        <dbReference type="EMBL" id="HFK98436.1"/>
    </source>
</evidence>
<name>A0A832EEI1_9BACT</name>
<reference evidence="2" key="1">
    <citation type="journal article" date="2020" name="mSystems">
        <title>Genome- and Community-Level Interaction Insights into Carbon Utilization and Element Cycling Functions of Hydrothermarchaeota in Hydrothermal Sediment.</title>
        <authorList>
            <person name="Zhou Z."/>
            <person name="Liu Y."/>
            <person name="Xu W."/>
            <person name="Pan J."/>
            <person name="Luo Z.H."/>
            <person name="Li M."/>
        </authorList>
    </citation>
    <scope>NUCLEOTIDE SEQUENCE [LARGE SCALE GENOMIC DNA]</scope>
    <source>
        <strain evidence="2">SpSt-456</strain>
    </source>
</reference>
<gene>
    <name evidence="2" type="ORF">ENS06_14075</name>
</gene>
<dbReference type="InterPro" id="IPR037026">
    <property type="entry name" value="Vgr_OB-fold_dom_sf"/>
</dbReference>
<feature type="domain" description="Gp5/Type VI secretion system Vgr protein OB-fold" evidence="1">
    <location>
        <begin position="18"/>
        <end position="93"/>
    </location>
</feature>
<comment type="caution">
    <text evidence="2">The sequence shown here is derived from an EMBL/GenBank/DDBJ whole genome shotgun (WGS) entry which is preliminary data.</text>
</comment>
<protein>
    <recommendedName>
        <fullName evidence="1">Gp5/Type VI secretion system Vgr protein OB-fold domain-containing protein</fullName>
    </recommendedName>
</protein>
<dbReference type="Pfam" id="PF04717">
    <property type="entry name" value="Phage_base_V"/>
    <property type="match status" value="1"/>
</dbReference>
<dbReference type="SUPFAM" id="SSF69255">
    <property type="entry name" value="gp5 N-terminal domain-like"/>
    <property type="match status" value="1"/>
</dbReference>
<accession>A0A832EEI1</accession>